<organism evidence="1">
    <name type="scientific">Ornithinibacillus sp. 4-3</name>
    <dbReference type="NCBI Taxonomy" id="3231488"/>
    <lineage>
        <taxon>Bacteria</taxon>
        <taxon>Bacillati</taxon>
        <taxon>Bacillota</taxon>
        <taxon>Bacilli</taxon>
        <taxon>Bacillales</taxon>
        <taxon>Bacillaceae</taxon>
        <taxon>Ornithinibacillus</taxon>
    </lineage>
</organism>
<evidence type="ECO:0000313" key="1">
    <source>
        <dbReference type="EMBL" id="XDK31634.1"/>
    </source>
</evidence>
<protein>
    <submittedName>
        <fullName evidence="1">Uncharacterized protein</fullName>
    </submittedName>
</protein>
<dbReference type="EMBL" id="CP162599">
    <property type="protein sequence ID" value="XDK31634.1"/>
    <property type="molecule type" value="Genomic_DNA"/>
</dbReference>
<sequence>MNITINQITPRRENNEITSMVIHFTARTADGSINLNGSIPVNNFTELINLEGLETEVKQELVDRIMSGNLVDAE</sequence>
<dbReference type="RefSeq" id="WP_368652360.1">
    <property type="nucleotide sequence ID" value="NZ_CP162599.1"/>
</dbReference>
<accession>A0AB39HMY1</accession>
<reference evidence="1" key="1">
    <citation type="submission" date="2024-07" db="EMBL/GenBank/DDBJ databases">
        <title>Halotolerant mesophilic bacterium Ornithinibacillus sp. 4-3, sp. nov., isolated from soil.</title>
        <authorList>
            <person name="Sidarenka A.V."/>
            <person name="Guliayeva D.E."/>
            <person name="Leanovich S.I."/>
            <person name="Hileuskaya K.S."/>
            <person name="Akhremchuk A.E."/>
            <person name="Sikolenko M.A."/>
            <person name="Valentovich L.N."/>
        </authorList>
    </citation>
    <scope>NUCLEOTIDE SEQUENCE</scope>
    <source>
        <strain evidence="1">4-3</strain>
    </source>
</reference>
<proteinExistence type="predicted"/>
<gene>
    <name evidence="1" type="ORF">AB4Y30_11415</name>
</gene>
<dbReference type="AlphaFoldDB" id="A0AB39HMY1"/>
<name>A0AB39HMY1_9BACI</name>